<keyword evidence="5 8" id="KW-0812">Transmembrane</keyword>
<dbReference type="FunFam" id="1.20.1720.10:FF:000004">
    <property type="entry name" value="EmrB/QacA family drug resistance transporter"/>
    <property type="match status" value="1"/>
</dbReference>
<keyword evidence="3" id="KW-0813">Transport</keyword>
<dbReference type="InterPro" id="IPR005829">
    <property type="entry name" value="Sugar_transporter_CS"/>
</dbReference>
<evidence type="ECO:0000259" key="9">
    <source>
        <dbReference type="PROSITE" id="PS50850"/>
    </source>
</evidence>
<evidence type="ECO:0000256" key="7">
    <source>
        <dbReference type="ARBA" id="ARBA00023136"/>
    </source>
</evidence>
<evidence type="ECO:0000256" key="1">
    <source>
        <dbReference type="ARBA" id="ARBA00004651"/>
    </source>
</evidence>
<keyword evidence="4" id="KW-1003">Cell membrane</keyword>
<keyword evidence="7 8" id="KW-0472">Membrane</keyword>
<dbReference type="KEGG" id="mgg:MPLG2_0476"/>
<dbReference type="GO" id="GO:0022857">
    <property type="term" value="F:transmembrane transporter activity"/>
    <property type="evidence" value="ECO:0007669"/>
    <property type="project" value="InterPro"/>
</dbReference>
<keyword evidence="11" id="KW-1185">Reference proteome</keyword>
<dbReference type="NCBIfam" id="TIGR00711">
    <property type="entry name" value="efflux_EmrB"/>
    <property type="match status" value="1"/>
</dbReference>
<sequence>MTDAPTQFRLTPQSRRIFIGLLLGMLVASISQTIVGPAMPRIVAELGGMDHYSWVATAAMLVSAISVPVVGKLSDLYGRRPFYLGGLAIFIAGSILAGSAQNFWWLVGARAIQGLGMGIIMPLSQTIVGDIIPPRQRGKYQGWMGVVFGVTSVAGPLAGGVITDSLGWRWLFFVAVPVGLVALFVIARFLDLPHEPRKAVIDTWGIVTMSLGVTAVLLAVSWGGTSYPWSSPVIIGLFVAGTLLLTAFVFVELRVPEPVVPLRLFRTSIFTFANLGAFGMSMVMFGSIIYVPIYAQGVLAVNASTSGLITLPLMLGLVLVGLLAGITITRTGRYKELMLVGAVLLGVGVLLLARLSATSSAWEVVGGVGLIGVGLGALSQQYTLVVQNAVARKDLGVATAALQFFRNVGATVGTAIFGTVLSSGLDDAIFRHLPPQLAATMPHGTINAGSVLDSSVITSLPVEVISAVRAGLADQIALIFWVSVPITVFVFICTLLIKPMELRDTLNSPEDAGRELLDTMAQSSGDVAPVLSGTGSGARTRERLLGIQLAIVAESAARGDRPLLTRAVTELGSGDLSRGLTLLHCTAEMLTSDDPDVAASTERYACALADRVRSGGDTMSEDLRRQIAVAAATAPRGVVLDSIERSVADRHEGVDIGKLKHAANDLMAALLVDLASDRRG</sequence>
<dbReference type="Proteomes" id="UP000238164">
    <property type="component" value="Chromosome 1"/>
</dbReference>
<dbReference type="InterPro" id="IPR004638">
    <property type="entry name" value="EmrB-like"/>
</dbReference>
<name>A0A2N9JBJ1_9ACTN</name>
<dbReference type="GO" id="GO:0005886">
    <property type="term" value="C:plasma membrane"/>
    <property type="evidence" value="ECO:0007669"/>
    <property type="project" value="UniProtKB-SubCell"/>
</dbReference>
<dbReference type="PANTHER" id="PTHR23501:SF197">
    <property type="entry name" value="COMD"/>
    <property type="match status" value="1"/>
</dbReference>
<dbReference type="PROSITE" id="PS00216">
    <property type="entry name" value="SUGAR_TRANSPORT_1"/>
    <property type="match status" value="1"/>
</dbReference>
<dbReference type="RefSeq" id="WP_197710046.1">
    <property type="nucleotide sequence ID" value="NZ_BAAAGO010000043.1"/>
</dbReference>
<keyword evidence="6 8" id="KW-1133">Transmembrane helix</keyword>
<feature type="transmembrane region" description="Helical" evidence="8">
    <location>
        <begin position="199"/>
        <end position="223"/>
    </location>
</feature>
<dbReference type="Gene3D" id="1.20.1250.20">
    <property type="entry name" value="MFS general substrate transporter like domains"/>
    <property type="match status" value="2"/>
</dbReference>
<dbReference type="Pfam" id="PF07690">
    <property type="entry name" value="MFS_1"/>
    <property type="match status" value="1"/>
</dbReference>
<feature type="transmembrane region" description="Helical" evidence="8">
    <location>
        <begin position="476"/>
        <end position="497"/>
    </location>
</feature>
<dbReference type="CDD" id="cd17502">
    <property type="entry name" value="MFS_Azr1_MDR_like"/>
    <property type="match status" value="1"/>
</dbReference>
<dbReference type="PROSITE" id="PS50850">
    <property type="entry name" value="MFS"/>
    <property type="match status" value="1"/>
</dbReference>
<dbReference type="PRINTS" id="PR01036">
    <property type="entry name" value="TCRTETB"/>
</dbReference>
<feature type="transmembrane region" description="Helical" evidence="8">
    <location>
        <begin position="51"/>
        <end position="70"/>
    </location>
</feature>
<dbReference type="EMBL" id="LT985188">
    <property type="protein sequence ID" value="SPD85512.1"/>
    <property type="molecule type" value="Genomic_DNA"/>
</dbReference>
<dbReference type="InterPro" id="IPR020846">
    <property type="entry name" value="MFS_dom"/>
</dbReference>
<evidence type="ECO:0000256" key="3">
    <source>
        <dbReference type="ARBA" id="ARBA00022448"/>
    </source>
</evidence>
<comment type="similarity">
    <text evidence="2">Belongs to the major facilitator superfamily. TCR/Tet family.</text>
</comment>
<feature type="transmembrane region" description="Helical" evidence="8">
    <location>
        <begin position="82"/>
        <end position="105"/>
    </location>
</feature>
<gene>
    <name evidence="10" type="ORF">MPLG2_0476</name>
</gene>
<feature type="transmembrane region" description="Helical" evidence="8">
    <location>
        <begin position="17"/>
        <end position="39"/>
    </location>
</feature>
<evidence type="ECO:0000313" key="10">
    <source>
        <dbReference type="EMBL" id="SPD85512.1"/>
    </source>
</evidence>
<feature type="transmembrane region" description="Helical" evidence="8">
    <location>
        <begin position="111"/>
        <end position="131"/>
    </location>
</feature>
<dbReference type="InterPro" id="IPR036259">
    <property type="entry name" value="MFS_trans_sf"/>
</dbReference>
<dbReference type="AlphaFoldDB" id="A0A2N9JBJ1"/>
<dbReference type="PANTHER" id="PTHR23501">
    <property type="entry name" value="MAJOR FACILITATOR SUPERFAMILY"/>
    <property type="match status" value="1"/>
</dbReference>
<accession>A0A2N9JBJ1</accession>
<feature type="transmembrane region" description="Helical" evidence="8">
    <location>
        <begin position="229"/>
        <end position="251"/>
    </location>
</feature>
<organism evidence="10 11">
    <name type="scientific">Micropruina glycogenica</name>
    <dbReference type="NCBI Taxonomy" id="75385"/>
    <lineage>
        <taxon>Bacteria</taxon>
        <taxon>Bacillati</taxon>
        <taxon>Actinomycetota</taxon>
        <taxon>Actinomycetes</taxon>
        <taxon>Propionibacteriales</taxon>
        <taxon>Nocardioidaceae</taxon>
        <taxon>Micropruina</taxon>
    </lineage>
</organism>
<comment type="subcellular location">
    <subcellularLocation>
        <location evidence="1">Cell membrane</location>
        <topology evidence="1">Multi-pass membrane protein</topology>
    </subcellularLocation>
</comment>
<evidence type="ECO:0000313" key="11">
    <source>
        <dbReference type="Proteomes" id="UP000238164"/>
    </source>
</evidence>
<dbReference type="InterPro" id="IPR011701">
    <property type="entry name" value="MFS"/>
</dbReference>
<reference evidence="10 11" key="1">
    <citation type="submission" date="2018-02" db="EMBL/GenBank/DDBJ databases">
        <authorList>
            <person name="Cohen D.B."/>
            <person name="Kent A.D."/>
        </authorList>
    </citation>
    <scope>NUCLEOTIDE SEQUENCE [LARGE SCALE GENOMIC DNA]</scope>
    <source>
        <strain evidence="10">1</strain>
    </source>
</reference>
<dbReference type="SUPFAM" id="SSF103473">
    <property type="entry name" value="MFS general substrate transporter"/>
    <property type="match status" value="2"/>
</dbReference>
<proteinExistence type="inferred from homology"/>
<feature type="domain" description="Major facilitator superfamily (MFS) profile" evidence="9">
    <location>
        <begin position="17"/>
        <end position="502"/>
    </location>
</feature>
<feature type="transmembrane region" description="Helical" evidence="8">
    <location>
        <begin position="337"/>
        <end position="355"/>
    </location>
</feature>
<feature type="transmembrane region" description="Helical" evidence="8">
    <location>
        <begin position="143"/>
        <end position="162"/>
    </location>
</feature>
<evidence type="ECO:0000256" key="4">
    <source>
        <dbReference type="ARBA" id="ARBA00022475"/>
    </source>
</evidence>
<evidence type="ECO:0000256" key="2">
    <source>
        <dbReference type="ARBA" id="ARBA00007520"/>
    </source>
</evidence>
<evidence type="ECO:0000256" key="8">
    <source>
        <dbReference type="SAM" id="Phobius"/>
    </source>
</evidence>
<feature type="transmembrane region" description="Helical" evidence="8">
    <location>
        <begin position="168"/>
        <end position="187"/>
    </location>
</feature>
<protein>
    <submittedName>
        <fullName evidence="10">Multidrug transporter</fullName>
    </submittedName>
</protein>
<feature type="transmembrane region" description="Helical" evidence="8">
    <location>
        <begin position="307"/>
        <end position="325"/>
    </location>
</feature>
<feature type="transmembrane region" description="Helical" evidence="8">
    <location>
        <begin position="272"/>
        <end position="295"/>
    </location>
</feature>
<evidence type="ECO:0000256" key="5">
    <source>
        <dbReference type="ARBA" id="ARBA00022692"/>
    </source>
</evidence>
<evidence type="ECO:0000256" key="6">
    <source>
        <dbReference type="ARBA" id="ARBA00022989"/>
    </source>
</evidence>